<dbReference type="InterPro" id="IPR013321">
    <property type="entry name" value="Arc_rbn_hlx_hlx"/>
</dbReference>
<sequence length="87" mass="9768">MATIQITLDDKEKEKVDVLFKQLGMTTSGAIKIFLSQSLQNQGLPFTPQLKKHYHEIKAIHPQIAKDGSLIIPDDAPQDIKDWINNG</sequence>
<dbReference type="NCBIfam" id="TIGR02384">
    <property type="entry name" value="RelB_DinJ"/>
    <property type="match status" value="1"/>
</dbReference>
<keyword evidence="2" id="KW-1185">Reference proteome</keyword>
<dbReference type="STRING" id="1423754.FC39_GL000109"/>
<dbReference type="RefSeq" id="WP_025080701.1">
    <property type="nucleotide sequence ID" value="NZ_AZGI01000008.1"/>
</dbReference>
<accession>A0A0R1YLN4</accession>
<dbReference type="Proteomes" id="UP000051223">
    <property type="component" value="Unassembled WGS sequence"/>
</dbReference>
<comment type="caution">
    <text evidence="1">The sequence shown here is derived from an EMBL/GenBank/DDBJ whole genome shotgun (WGS) entry which is preliminary data.</text>
</comment>
<protein>
    <recommendedName>
        <fullName evidence="3">Addiction module antitoxin, RelB DinJ family</fullName>
    </recommendedName>
</protein>
<dbReference type="InterPro" id="IPR007337">
    <property type="entry name" value="RelB/DinJ"/>
</dbReference>
<proteinExistence type="predicted"/>
<dbReference type="AlphaFoldDB" id="A0A0R1YLN4"/>
<dbReference type="EMBL" id="AZGI01000008">
    <property type="protein sequence ID" value="KRM40777.1"/>
    <property type="molecule type" value="Genomic_DNA"/>
</dbReference>
<evidence type="ECO:0008006" key="3">
    <source>
        <dbReference type="Google" id="ProtNLM"/>
    </source>
</evidence>
<gene>
    <name evidence="1" type="ORF">FC39_GL000109</name>
</gene>
<dbReference type="Gene3D" id="1.10.1220.10">
    <property type="entry name" value="Met repressor-like"/>
    <property type="match status" value="1"/>
</dbReference>
<reference evidence="1 2" key="1">
    <citation type="journal article" date="2015" name="Genome Announc.">
        <title>Expanding the biotechnology potential of lactobacilli through comparative genomics of 213 strains and associated genera.</title>
        <authorList>
            <person name="Sun Z."/>
            <person name="Harris H.M."/>
            <person name="McCann A."/>
            <person name="Guo C."/>
            <person name="Argimon S."/>
            <person name="Zhang W."/>
            <person name="Yang X."/>
            <person name="Jeffery I.B."/>
            <person name="Cooney J.C."/>
            <person name="Kagawa T.F."/>
            <person name="Liu W."/>
            <person name="Song Y."/>
            <person name="Salvetti E."/>
            <person name="Wrobel A."/>
            <person name="Rasinkangas P."/>
            <person name="Parkhill J."/>
            <person name="Rea M.C."/>
            <person name="O'Sullivan O."/>
            <person name="Ritari J."/>
            <person name="Douillard F.P."/>
            <person name="Paul Ross R."/>
            <person name="Yang R."/>
            <person name="Briner A.E."/>
            <person name="Felis G.E."/>
            <person name="de Vos W.M."/>
            <person name="Barrangou R."/>
            <person name="Klaenhammer T.R."/>
            <person name="Caufield P.W."/>
            <person name="Cui Y."/>
            <person name="Zhang H."/>
            <person name="O'Toole P.W."/>
        </authorList>
    </citation>
    <scope>NUCLEOTIDE SEQUENCE [LARGE SCALE GENOMIC DNA]</scope>
    <source>
        <strain evidence="1 2">DSM 5661</strain>
    </source>
</reference>
<dbReference type="OrthoDB" id="9808267at2"/>
<dbReference type="eggNOG" id="COG3077">
    <property type="taxonomic scope" value="Bacteria"/>
</dbReference>
<evidence type="ECO:0000313" key="1">
    <source>
        <dbReference type="EMBL" id="KRM40777.1"/>
    </source>
</evidence>
<organism evidence="1 2">
    <name type="scientific">Lactobacillus hamsteri DSM 5661 = JCM 6256</name>
    <dbReference type="NCBI Taxonomy" id="1423754"/>
    <lineage>
        <taxon>Bacteria</taxon>
        <taxon>Bacillati</taxon>
        <taxon>Bacillota</taxon>
        <taxon>Bacilli</taxon>
        <taxon>Lactobacillales</taxon>
        <taxon>Lactobacillaceae</taxon>
        <taxon>Lactobacillus</taxon>
    </lineage>
</organism>
<dbReference type="Pfam" id="PF04221">
    <property type="entry name" value="RelB"/>
    <property type="match status" value="1"/>
</dbReference>
<dbReference type="PATRIC" id="fig|1423754.3.peg.116"/>
<evidence type="ECO:0000313" key="2">
    <source>
        <dbReference type="Proteomes" id="UP000051223"/>
    </source>
</evidence>
<name>A0A0R1YLN4_9LACO</name>
<dbReference type="GO" id="GO:0006355">
    <property type="term" value="P:regulation of DNA-templated transcription"/>
    <property type="evidence" value="ECO:0007669"/>
    <property type="project" value="InterPro"/>
</dbReference>